<accession>A0A9P4K2I2</accession>
<name>A0A9P4K2I2_9PLEO</name>
<dbReference type="EMBL" id="ML986705">
    <property type="protein sequence ID" value="KAF2259623.1"/>
    <property type="molecule type" value="Genomic_DNA"/>
</dbReference>
<protein>
    <recommendedName>
        <fullName evidence="1">3-beta hydroxysteroid dehydrogenase/isomerase domain-containing protein</fullName>
    </recommendedName>
</protein>
<keyword evidence="3" id="KW-1185">Reference proteome</keyword>
<dbReference type="GO" id="GO:0016616">
    <property type="term" value="F:oxidoreductase activity, acting on the CH-OH group of donors, NAD or NADP as acceptor"/>
    <property type="evidence" value="ECO:0007669"/>
    <property type="project" value="InterPro"/>
</dbReference>
<feature type="domain" description="3-beta hydroxysteroid dehydrogenase/isomerase" evidence="1">
    <location>
        <begin position="54"/>
        <end position="123"/>
    </location>
</feature>
<dbReference type="AlphaFoldDB" id="A0A9P4K2I2"/>
<dbReference type="Proteomes" id="UP000800093">
    <property type="component" value="Unassembled WGS sequence"/>
</dbReference>
<evidence type="ECO:0000313" key="2">
    <source>
        <dbReference type="EMBL" id="KAF2259623.1"/>
    </source>
</evidence>
<dbReference type="Pfam" id="PF01073">
    <property type="entry name" value="3Beta_HSD"/>
    <property type="match status" value="1"/>
</dbReference>
<evidence type="ECO:0000259" key="1">
    <source>
        <dbReference type="Pfam" id="PF01073"/>
    </source>
</evidence>
<dbReference type="Gene3D" id="3.40.50.720">
    <property type="entry name" value="NAD(P)-binding Rossmann-like Domain"/>
    <property type="match status" value="1"/>
</dbReference>
<reference evidence="3" key="1">
    <citation type="journal article" date="2020" name="Stud. Mycol.">
        <title>101 Dothideomycetes genomes: A test case for predicting lifestyles and emergence of pathogens.</title>
        <authorList>
            <person name="Haridas S."/>
            <person name="Albert R."/>
            <person name="Binder M."/>
            <person name="Bloem J."/>
            <person name="LaButti K."/>
            <person name="Salamov A."/>
            <person name="Andreopoulos B."/>
            <person name="Baker S."/>
            <person name="Barry K."/>
            <person name="Bills G."/>
            <person name="Bluhm B."/>
            <person name="Cannon C."/>
            <person name="Castanera R."/>
            <person name="Culley D."/>
            <person name="Daum C."/>
            <person name="Ezra D."/>
            <person name="Gonzalez J."/>
            <person name="Henrissat B."/>
            <person name="Kuo A."/>
            <person name="Liang C."/>
            <person name="Lipzen A."/>
            <person name="Lutzoni F."/>
            <person name="Magnuson J."/>
            <person name="Mondo S."/>
            <person name="Nolan M."/>
            <person name="Ohm R."/>
            <person name="Pangilinan J."/>
            <person name="Park H.-J."/>
            <person name="Ramirez L."/>
            <person name="Alfaro M."/>
            <person name="Sun H."/>
            <person name="Tritt A."/>
            <person name="Yoshinaga Y."/>
            <person name="Zwiers L.-H."/>
            <person name="Turgeon B."/>
            <person name="Goodwin S."/>
            <person name="Spatafora J."/>
            <person name="Crous P."/>
            <person name="Grigoriev I."/>
        </authorList>
    </citation>
    <scope>NUCLEOTIDE SEQUENCE [LARGE SCALE GENOMIC DNA]</scope>
    <source>
        <strain evidence="3">CBS 304.66</strain>
    </source>
</reference>
<dbReference type="InterPro" id="IPR002225">
    <property type="entry name" value="3Beta_OHSteriod_DH/Estase"/>
</dbReference>
<dbReference type="OrthoDB" id="10058185at2759"/>
<comment type="caution">
    <text evidence="2">The sequence shown here is derived from an EMBL/GenBank/DDBJ whole genome shotgun (WGS) entry which is preliminary data.</text>
</comment>
<evidence type="ECO:0000313" key="3">
    <source>
        <dbReference type="Proteomes" id="UP000800093"/>
    </source>
</evidence>
<dbReference type="GO" id="GO:0006694">
    <property type="term" value="P:steroid biosynthetic process"/>
    <property type="evidence" value="ECO:0007669"/>
    <property type="project" value="InterPro"/>
</dbReference>
<gene>
    <name evidence="2" type="ORF">CC78DRAFT_591808</name>
</gene>
<sequence length="175" mass="19376">MLDISDTQKLMRLLNQVQVIFDKVGPQIVIHTTTPIPPPRWSAPTSKLPSSVCTREHKTQVSQNKKIFEFVYIQKAAEAHILAARAFLDPASALGVTGKAFFISDGKPEPFSDFVRRCYSDTGNPVSPQDVAIIPLTVIQAMASTGEWVFKIFTFSSKAPTLRRDSINHLDKGCC</sequence>
<proteinExistence type="predicted"/>
<organism evidence="2 3">
    <name type="scientific">Lojkania enalia</name>
    <dbReference type="NCBI Taxonomy" id="147567"/>
    <lineage>
        <taxon>Eukaryota</taxon>
        <taxon>Fungi</taxon>
        <taxon>Dikarya</taxon>
        <taxon>Ascomycota</taxon>
        <taxon>Pezizomycotina</taxon>
        <taxon>Dothideomycetes</taxon>
        <taxon>Pleosporomycetidae</taxon>
        <taxon>Pleosporales</taxon>
        <taxon>Pleosporales incertae sedis</taxon>
        <taxon>Lojkania</taxon>
    </lineage>
</organism>